<organism evidence="13 14">
    <name type="scientific">Candidatus Moanibacter tarae</name>
    <dbReference type="NCBI Taxonomy" id="2200854"/>
    <lineage>
        <taxon>Bacteria</taxon>
        <taxon>Pseudomonadati</taxon>
        <taxon>Verrucomicrobiota</taxon>
        <taxon>Opitutia</taxon>
        <taxon>Puniceicoccales</taxon>
        <taxon>Puniceicoccales incertae sedis</taxon>
        <taxon>Candidatus Moanibacter</taxon>
    </lineage>
</organism>
<proteinExistence type="inferred from homology"/>
<feature type="binding site" evidence="11">
    <location>
        <position position="229"/>
    </location>
    <ligand>
        <name>FMN</name>
        <dbReference type="ChEBI" id="CHEBI:58210"/>
    </ligand>
</feature>
<comment type="pathway">
    <text evidence="3 11">Pyrimidine metabolism; UMP biosynthesis via de novo pathway; orotate from (S)-dihydroorotate (quinone route): step 1/1.</text>
</comment>
<dbReference type="GO" id="GO:0006207">
    <property type="term" value="P:'de novo' pyrimidine nucleobase biosynthetic process"/>
    <property type="evidence" value="ECO:0007669"/>
    <property type="project" value="UniProtKB-UniRule"/>
</dbReference>
<evidence type="ECO:0000256" key="7">
    <source>
        <dbReference type="ARBA" id="ARBA00022975"/>
    </source>
</evidence>
<keyword evidence="11" id="KW-1003">Cell membrane</keyword>
<dbReference type="SUPFAM" id="SSF51395">
    <property type="entry name" value="FMN-linked oxidoreductases"/>
    <property type="match status" value="1"/>
</dbReference>
<dbReference type="InterPro" id="IPR001295">
    <property type="entry name" value="Dihydroorotate_DH_CS"/>
</dbReference>
<feature type="binding site" evidence="11">
    <location>
        <position position="307"/>
    </location>
    <ligand>
        <name>FMN</name>
        <dbReference type="ChEBI" id="CHEBI:58210"/>
    </ligand>
</feature>
<evidence type="ECO:0000256" key="3">
    <source>
        <dbReference type="ARBA" id="ARBA00005161"/>
    </source>
</evidence>
<dbReference type="NCBIfam" id="NF003652">
    <property type="entry name" value="PRK05286.2-5"/>
    <property type="match status" value="1"/>
</dbReference>
<protein>
    <recommendedName>
        <fullName evidence="11">Dihydroorotate dehydrogenase (quinone)</fullName>
        <ecNumber evidence="11">1.3.5.2</ecNumber>
    </recommendedName>
    <alternativeName>
        <fullName evidence="11">DHOdehase</fullName>
        <shortName evidence="11">DHOD</shortName>
        <shortName evidence="11">DHODase</shortName>
    </alternativeName>
    <alternativeName>
        <fullName evidence="11">Dihydroorotate oxidase</fullName>
    </alternativeName>
</protein>
<dbReference type="PROSITE" id="PS00911">
    <property type="entry name" value="DHODEHASE_1"/>
    <property type="match status" value="1"/>
</dbReference>
<dbReference type="NCBIfam" id="TIGR01036">
    <property type="entry name" value="pyrD_sub2"/>
    <property type="match status" value="1"/>
</dbReference>
<evidence type="ECO:0000259" key="12">
    <source>
        <dbReference type="Pfam" id="PF01180"/>
    </source>
</evidence>
<dbReference type="GO" id="GO:0005886">
    <property type="term" value="C:plasma membrane"/>
    <property type="evidence" value="ECO:0007669"/>
    <property type="project" value="UniProtKB-SubCell"/>
</dbReference>
<sequence>MGQFYRSVIQPLLFRLEAERSHGLAVSCLAALSRVSALCRIMERYNLPEAEKKVEAFGLEFPNVVGLAAGMDKDARFWRAAGALGFGHIEVGSVTLCKQEGNPPPRLFRYPEAKSIINRMGFNNDGAEAIVRRLQPKDRVGSRKIPVGINIGKSKVASIEDAVEDYIGAFNILSPLADFVTINVSSPNTPELRKLQGQEYLEGLLRAIRDSARARSANTGQRPIPLLVKIAPDLSRGELECILETILRLELDGIVATNTTVKRVDGMERYTEIGGLSGFPLHKRSIALIKDISRLTSGKLTIIGVGGIFDTDTAAATLDAGATLIQLYTGLIYGGPFLAREIVTGLRAKKDS</sequence>
<dbReference type="PIRSF" id="PIRSF000164">
    <property type="entry name" value="DHO_oxidase"/>
    <property type="match status" value="1"/>
</dbReference>
<feature type="binding site" evidence="11">
    <location>
        <begin position="69"/>
        <end position="73"/>
    </location>
    <ligand>
        <name>FMN</name>
        <dbReference type="ChEBI" id="CHEBI:58210"/>
    </ligand>
</feature>
<dbReference type="EMBL" id="CP029803">
    <property type="protein sequence ID" value="AWT59408.1"/>
    <property type="molecule type" value="Genomic_DNA"/>
</dbReference>
<gene>
    <name evidence="11 13" type="primary">pyrD</name>
    <name evidence="13" type="ORF">DF168_00596</name>
</gene>
<evidence type="ECO:0000256" key="4">
    <source>
        <dbReference type="ARBA" id="ARBA00005359"/>
    </source>
</evidence>
<keyword evidence="8 11" id="KW-0560">Oxidoreductase</keyword>
<dbReference type="InterPro" id="IPR012135">
    <property type="entry name" value="Dihydroorotate_DH_1_2"/>
</dbReference>
<feature type="binding site" evidence="11">
    <location>
        <position position="73"/>
    </location>
    <ligand>
        <name>substrate</name>
    </ligand>
</feature>
<dbReference type="InterPro" id="IPR013785">
    <property type="entry name" value="Aldolase_TIM"/>
</dbReference>
<dbReference type="InterPro" id="IPR005719">
    <property type="entry name" value="Dihydroorotate_DH_2"/>
</dbReference>
<dbReference type="Gene3D" id="3.20.20.70">
    <property type="entry name" value="Aldolase class I"/>
    <property type="match status" value="1"/>
</dbReference>
<dbReference type="Pfam" id="PF01180">
    <property type="entry name" value="DHO_dh"/>
    <property type="match status" value="1"/>
</dbReference>
<feature type="binding site" evidence="11">
    <location>
        <position position="93"/>
    </location>
    <ligand>
        <name>FMN</name>
        <dbReference type="ChEBI" id="CHEBI:58210"/>
    </ligand>
</feature>
<feature type="binding site" evidence="11">
    <location>
        <position position="150"/>
    </location>
    <ligand>
        <name>FMN</name>
        <dbReference type="ChEBI" id="CHEBI:58210"/>
    </ligand>
</feature>
<dbReference type="CDD" id="cd04738">
    <property type="entry name" value="DHOD_2_like"/>
    <property type="match status" value="1"/>
</dbReference>
<comment type="subcellular location">
    <subcellularLocation>
        <location evidence="11">Cell membrane</location>
        <topology evidence="11">Peripheral membrane protein</topology>
    </subcellularLocation>
    <subcellularLocation>
        <location evidence="2">Membrane</location>
    </subcellularLocation>
</comment>
<comment type="subunit">
    <text evidence="11">Monomer.</text>
</comment>
<feature type="binding site" evidence="11">
    <location>
        <position position="183"/>
    </location>
    <ligand>
        <name>substrate</name>
    </ligand>
</feature>
<dbReference type="InterPro" id="IPR050074">
    <property type="entry name" value="DHO_dehydrogenase"/>
</dbReference>
<name>A0A2Z4AEL3_9BACT</name>
<dbReference type="HAMAP" id="MF_00225">
    <property type="entry name" value="DHO_dh_type2"/>
    <property type="match status" value="1"/>
</dbReference>
<evidence type="ECO:0000256" key="5">
    <source>
        <dbReference type="ARBA" id="ARBA00022630"/>
    </source>
</evidence>
<evidence type="ECO:0000256" key="1">
    <source>
        <dbReference type="ARBA" id="ARBA00003125"/>
    </source>
</evidence>
<dbReference type="GO" id="GO:0005737">
    <property type="term" value="C:cytoplasm"/>
    <property type="evidence" value="ECO:0007669"/>
    <property type="project" value="InterPro"/>
</dbReference>
<accession>A0A2Z4AEL3</accession>
<evidence type="ECO:0000256" key="10">
    <source>
        <dbReference type="ARBA" id="ARBA00048639"/>
    </source>
</evidence>
<dbReference type="GO" id="GO:0106430">
    <property type="term" value="F:dihydroorotate dehydrogenase (quinone) activity"/>
    <property type="evidence" value="ECO:0007669"/>
    <property type="project" value="UniProtKB-EC"/>
</dbReference>
<evidence type="ECO:0000256" key="2">
    <source>
        <dbReference type="ARBA" id="ARBA00004370"/>
    </source>
</evidence>
<dbReference type="PANTHER" id="PTHR48109:SF4">
    <property type="entry name" value="DIHYDROOROTATE DEHYDROGENASE (QUINONE), MITOCHONDRIAL"/>
    <property type="match status" value="1"/>
</dbReference>
<evidence type="ECO:0000256" key="9">
    <source>
        <dbReference type="ARBA" id="ARBA00023136"/>
    </source>
</evidence>
<dbReference type="Proteomes" id="UP000247465">
    <property type="component" value="Chromosome"/>
</dbReference>
<feature type="active site" description="Nucleophile" evidence="11">
    <location>
        <position position="186"/>
    </location>
</feature>
<keyword evidence="9 11" id="KW-0472">Membrane</keyword>
<comment type="catalytic activity">
    <reaction evidence="10 11">
        <text>(S)-dihydroorotate + a quinone = orotate + a quinol</text>
        <dbReference type="Rhea" id="RHEA:30187"/>
        <dbReference type="ChEBI" id="CHEBI:24646"/>
        <dbReference type="ChEBI" id="CHEBI:30839"/>
        <dbReference type="ChEBI" id="CHEBI:30864"/>
        <dbReference type="ChEBI" id="CHEBI:132124"/>
        <dbReference type="EC" id="1.3.5.2"/>
    </reaction>
</comment>
<evidence type="ECO:0000256" key="8">
    <source>
        <dbReference type="ARBA" id="ARBA00023002"/>
    </source>
</evidence>
<keyword evidence="6 11" id="KW-0288">FMN</keyword>
<feature type="binding site" evidence="11">
    <location>
        <position position="257"/>
    </location>
    <ligand>
        <name>FMN</name>
        <dbReference type="ChEBI" id="CHEBI:58210"/>
    </ligand>
</feature>
<evidence type="ECO:0000256" key="11">
    <source>
        <dbReference type="HAMAP-Rule" id="MF_00225"/>
    </source>
</evidence>
<evidence type="ECO:0000313" key="13">
    <source>
        <dbReference type="EMBL" id="AWT59408.1"/>
    </source>
</evidence>
<keyword evidence="7 11" id="KW-0665">Pyrimidine biosynthesis</keyword>
<feature type="domain" description="Dihydroorotate dehydrogenase catalytic" evidence="12">
    <location>
        <begin position="53"/>
        <end position="347"/>
    </location>
</feature>
<dbReference type="PANTHER" id="PTHR48109">
    <property type="entry name" value="DIHYDROOROTATE DEHYDROGENASE (QUINONE), MITOCHONDRIAL-RELATED"/>
    <property type="match status" value="1"/>
</dbReference>
<dbReference type="UniPathway" id="UPA00070">
    <property type="reaction ID" value="UER00946"/>
</dbReference>
<comment type="similarity">
    <text evidence="4 11">Belongs to the dihydroorotate dehydrogenase family. Type 2 subfamily.</text>
</comment>
<reference evidence="13 14" key="1">
    <citation type="submission" date="2018-06" db="EMBL/GenBank/DDBJ databases">
        <title>Draft Genome Sequence of a Novel Marine Bacterium Related to the Verrucomicrobia.</title>
        <authorList>
            <person name="Vosseberg J."/>
            <person name="Martijn J."/>
            <person name="Ettema T.J.G."/>
        </authorList>
    </citation>
    <scope>NUCLEOTIDE SEQUENCE [LARGE SCALE GENOMIC DNA]</scope>
    <source>
        <strain evidence="13">TARA_B100001123</strain>
    </source>
</reference>
<dbReference type="AlphaFoldDB" id="A0A2Z4AEL3"/>
<feature type="binding site" evidence="11">
    <location>
        <begin position="328"/>
        <end position="329"/>
    </location>
    <ligand>
        <name>FMN</name>
        <dbReference type="ChEBI" id="CHEBI:58210"/>
    </ligand>
</feature>
<comment type="cofactor">
    <cofactor evidence="11">
        <name>FMN</name>
        <dbReference type="ChEBI" id="CHEBI:58210"/>
    </cofactor>
    <text evidence="11">Binds 1 FMN per subunit.</text>
</comment>
<feature type="binding site" evidence="11">
    <location>
        <position position="278"/>
    </location>
    <ligand>
        <name>FMN</name>
        <dbReference type="ChEBI" id="CHEBI:58210"/>
    </ligand>
</feature>
<evidence type="ECO:0000313" key="14">
    <source>
        <dbReference type="Proteomes" id="UP000247465"/>
    </source>
</evidence>
<evidence type="ECO:0000256" key="6">
    <source>
        <dbReference type="ARBA" id="ARBA00022643"/>
    </source>
</evidence>
<dbReference type="PROSITE" id="PS00912">
    <property type="entry name" value="DHODEHASE_2"/>
    <property type="match status" value="1"/>
</dbReference>
<dbReference type="KEGG" id="mtar:DF168_00596"/>
<comment type="function">
    <text evidence="1 11">Catalyzes the conversion of dihydroorotate to orotate with quinone as electron acceptor.</text>
</comment>
<keyword evidence="5 11" id="KW-0285">Flavoprotein</keyword>
<feature type="binding site" evidence="11">
    <location>
        <position position="183"/>
    </location>
    <ligand>
        <name>FMN</name>
        <dbReference type="ChEBI" id="CHEBI:58210"/>
    </ligand>
</feature>
<feature type="binding site" evidence="11">
    <location>
        <begin position="258"/>
        <end position="259"/>
    </location>
    <ligand>
        <name>substrate</name>
    </ligand>
</feature>
<feature type="binding site" evidence="11">
    <location>
        <position position="188"/>
    </location>
    <ligand>
        <name>substrate</name>
    </ligand>
</feature>
<feature type="binding site" evidence="11">
    <location>
        <begin position="118"/>
        <end position="122"/>
    </location>
    <ligand>
        <name>substrate</name>
    </ligand>
</feature>
<dbReference type="EC" id="1.3.5.2" evidence="11"/>
<dbReference type="GO" id="GO:0044205">
    <property type="term" value="P:'de novo' UMP biosynthetic process"/>
    <property type="evidence" value="ECO:0007669"/>
    <property type="project" value="UniProtKB-UniRule"/>
</dbReference>
<dbReference type="InterPro" id="IPR005720">
    <property type="entry name" value="Dihydroorotate_DH_cat"/>
</dbReference>